<dbReference type="PANTHER" id="PTHR11157:SF126">
    <property type="entry name" value="ELONGATION OF VERY LONG CHAIN FATTY ACIDS PROTEIN"/>
    <property type="match status" value="1"/>
</dbReference>
<keyword evidence="4 8" id="KW-0812">Transmembrane</keyword>
<evidence type="ECO:0008006" key="10">
    <source>
        <dbReference type="Google" id="ProtNLM"/>
    </source>
</evidence>
<evidence type="ECO:0000313" key="9">
    <source>
        <dbReference type="EMBL" id="QHU26926.1"/>
    </source>
</evidence>
<keyword evidence="3" id="KW-0808">Transferase</keyword>
<protein>
    <recommendedName>
        <fullName evidence="10">Very-long-chain 3-oxoacyl-CoA synthase</fullName>
    </recommendedName>
</protein>
<dbReference type="GO" id="GO:0034625">
    <property type="term" value="P:fatty acid elongation, monounsaturated fatty acid"/>
    <property type="evidence" value="ECO:0007669"/>
    <property type="project" value="TreeGrafter"/>
</dbReference>
<keyword evidence="5 8" id="KW-1133">Transmembrane helix</keyword>
<reference evidence="9" key="1">
    <citation type="journal article" date="2020" name="Nature">
        <title>Giant virus diversity and host interactions through global metagenomics.</title>
        <authorList>
            <person name="Schulz F."/>
            <person name="Roux S."/>
            <person name="Paez-Espino D."/>
            <person name="Jungbluth S."/>
            <person name="Walsh D.A."/>
            <person name="Denef V.J."/>
            <person name="McMahon K.D."/>
            <person name="Konstantinidis K.T."/>
            <person name="Eloe-Fadrosh E.A."/>
            <person name="Kyrpides N.C."/>
            <person name="Woyke T."/>
        </authorList>
    </citation>
    <scope>NUCLEOTIDE SEQUENCE</scope>
    <source>
        <strain evidence="9">GVMAG-M-3300027759-42</strain>
    </source>
</reference>
<dbReference type="GO" id="GO:0019367">
    <property type="term" value="P:fatty acid elongation, saturated fatty acid"/>
    <property type="evidence" value="ECO:0007669"/>
    <property type="project" value="TreeGrafter"/>
</dbReference>
<evidence type="ECO:0000256" key="7">
    <source>
        <dbReference type="ARBA" id="ARBA00023136"/>
    </source>
</evidence>
<keyword evidence="7 8" id="KW-0472">Membrane</keyword>
<evidence type="ECO:0000256" key="5">
    <source>
        <dbReference type="ARBA" id="ARBA00022989"/>
    </source>
</evidence>
<name>A0A6C0L7J9_9ZZZZ</name>
<organism evidence="9">
    <name type="scientific">viral metagenome</name>
    <dbReference type="NCBI Taxonomy" id="1070528"/>
    <lineage>
        <taxon>unclassified sequences</taxon>
        <taxon>metagenomes</taxon>
        <taxon>organismal metagenomes</taxon>
    </lineage>
</organism>
<sequence length="223" mass="26348">MSDVLVPILVANNYLILDSKRFHNFSPNAIYAFSLIHNFGLHIFSLYTFSQLFRALINNGISLESGFYFNQPSMRWILFLFYLSKYYEYVDTMILYAKHKQPIFLQKFHHIGATIVWHLGFVYEFEGVYFASLINSGIHTVMYGYYFLSLFQDIRPMINKYKIYITSAQVGQLAFGFVALPWFYYSKESLVNQRIIVVFDLYIGCLIVLFLQFMIKNYSKKTI</sequence>
<dbReference type="GO" id="GO:0042761">
    <property type="term" value="P:very long-chain fatty acid biosynthetic process"/>
    <property type="evidence" value="ECO:0007669"/>
    <property type="project" value="TreeGrafter"/>
</dbReference>
<feature type="transmembrane region" description="Helical" evidence="8">
    <location>
        <begin position="163"/>
        <end position="183"/>
    </location>
</feature>
<dbReference type="GO" id="GO:0005789">
    <property type="term" value="C:endoplasmic reticulum membrane"/>
    <property type="evidence" value="ECO:0007669"/>
    <property type="project" value="TreeGrafter"/>
</dbReference>
<evidence type="ECO:0000256" key="3">
    <source>
        <dbReference type="ARBA" id="ARBA00022679"/>
    </source>
</evidence>
<evidence type="ECO:0000256" key="6">
    <source>
        <dbReference type="ARBA" id="ARBA00023098"/>
    </source>
</evidence>
<evidence type="ECO:0000256" key="2">
    <source>
        <dbReference type="ARBA" id="ARBA00022516"/>
    </source>
</evidence>
<keyword evidence="2" id="KW-0444">Lipid biosynthesis</keyword>
<dbReference type="InterPro" id="IPR002076">
    <property type="entry name" value="ELO_fam"/>
</dbReference>
<feature type="transmembrane region" description="Helical" evidence="8">
    <location>
        <begin position="129"/>
        <end position="151"/>
    </location>
</feature>
<comment type="subcellular location">
    <subcellularLocation>
        <location evidence="1">Membrane</location>
        <topology evidence="1">Multi-pass membrane protein</topology>
    </subcellularLocation>
</comment>
<evidence type="ECO:0000256" key="8">
    <source>
        <dbReference type="SAM" id="Phobius"/>
    </source>
</evidence>
<dbReference type="EMBL" id="MN740446">
    <property type="protein sequence ID" value="QHU26926.1"/>
    <property type="molecule type" value="Genomic_DNA"/>
</dbReference>
<dbReference type="GO" id="GO:0030148">
    <property type="term" value="P:sphingolipid biosynthetic process"/>
    <property type="evidence" value="ECO:0007669"/>
    <property type="project" value="TreeGrafter"/>
</dbReference>
<accession>A0A6C0L7J9</accession>
<evidence type="ECO:0000256" key="4">
    <source>
        <dbReference type="ARBA" id="ARBA00022692"/>
    </source>
</evidence>
<proteinExistence type="predicted"/>
<dbReference type="AlphaFoldDB" id="A0A6C0L7J9"/>
<keyword evidence="6" id="KW-0443">Lipid metabolism</keyword>
<dbReference type="Pfam" id="PF01151">
    <property type="entry name" value="ELO"/>
    <property type="match status" value="1"/>
</dbReference>
<dbReference type="GO" id="GO:0009922">
    <property type="term" value="F:fatty acid elongase activity"/>
    <property type="evidence" value="ECO:0007669"/>
    <property type="project" value="InterPro"/>
</dbReference>
<evidence type="ECO:0000256" key="1">
    <source>
        <dbReference type="ARBA" id="ARBA00004141"/>
    </source>
</evidence>
<dbReference type="PANTHER" id="PTHR11157">
    <property type="entry name" value="FATTY ACID ACYL TRANSFERASE-RELATED"/>
    <property type="match status" value="1"/>
</dbReference>
<dbReference type="GO" id="GO:0034626">
    <property type="term" value="P:fatty acid elongation, polyunsaturated fatty acid"/>
    <property type="evidence" value="ECO:0007669"/>
    <property type="project" value="TreeGrafter"/>
</dbReference>
<feature type="transmembrane region" description="Helical" evidence="8">
    <location>
        <begin position="195"/>
        <end position="215"/>
    </location>
</feature>